<dbReference type="SUPFAM" id="SSF56112">
    <property type="entry name" value="Protein kinase-like (PK-like)"/>
    <property type="match status" value="1"/>
</dbReference>
<dbReference type="EC" id="2.7.1.82" evidence="3"/>
<dbReference type="Proteomes" id="UP000256970">
    <property type="component" value="Unassembled WGS sequence"/>
</dbReference>
<dbReference type="CDD" id="cd05157">
    <property type="entry name" value="ETNK_euk"/>
    <property type="match status" value="1"/>
</dbReference>
<comment type="similarity">
    <text evidence="2">Belongs to the choline/ethanolamine kinase family.</text>
</comment>
<evidence type="ECO:0000256" key="1">
    <source>
        <dbReference type="ARBA" id="ARBA00037883"/>
    </source>
</evidence>
<dbReference type="PANTHER" id="PTHR22603:SF66">
    <property type="entry name" value="ETHANOLAMINE KINASE"/>
    <property type="match status" value="1"/>
</dbReference>
<dbReference type="GO" id="GO:0004305">
    <property type="term" value="F:ethanolamine kinase activity"/>
    <property type="evidence" value="ECO:0007669"/>
    <property type="project" value="UniProtKB-EC"/>
</dbReference>
<name>A0A383VZD5_TETOB</name>
<reference evidence="4 5" key="1">
    <citation type="submission" date="2016-10" db="EMBL/GenBank/DDBJ databases">
        <authorList>
            <person name="Cai Z."/>
        </authorList>
    </citation>
    <scope>NUCLEOTIDE SEQUENCE [LARGE SCALE GENOMIC DNA]</scope>
</reference>
<protein>
    <recommendedName>
        <fullName evidence="3">ethanolamine kinase</fullName>
        <ecNumber evidence="3">2.7.1.82</ecNumber>
    </recommendedName>
</protein>
<dbReference type="STRING" id="3088.A0A383VZD5"/>
<dbReference type="EMBL" id="FNXT01000972">
    <property type="protein sequence ID" value="SZX70154.1"/>
    <property type="molecule type" value="Genomic_DNA"/>
</dbReference>
<dbReference type="Pfam" id="PF01633">
    <property type="entry name" value="Choline_kinase"/>
    <property type="match status" value="1"/>
</dbReference>
<dbReference type="Gene3D" id="3.90.1200.10">
    <property type="match status" value="1"/>
</dbReference>
<gene>
    <name evidence="4" type="ORF">BQ4739_LOCUS10392</name>
</gene>
<dbReference type="AlphaFoldDB" id="A0A383VZD5"/>
<proteinExistence type="inferred from homology"/>
<evidence type="ECO:0000313" key="4">
    <source>
        <dbReference type="EMBL" id="SZX70154.1"/>
    </source>
</evidence>
<dbReference type="InterPro" id="IPR011009">
    <property type="entry name" value="Kinase-like_dom_sf"/>
</dbReference>
<keyword evidence="5" id="KW-1185">Reference proteome</keyword>
<organism evidence="4 5">
    <name type="scientific">Tetradesmus obliquus</name>
    <name type="common">Green alga</name>
    <name type="synonym">Acutodesmus obliquus</name>
    <dbReference type="NCBI Taxonomy" id="3088"/>
    <lineage>
        <taxon>Eukaryota</taxon>
        <taxon>Viridiplantae</taxon>
        <taxon>Chlorophyta</taxon>
        <taxon>core chlorophytes</taxon>
        <taxon>Chlorophyceae</taxon>
        <taxon>CS clade</taxon>
        <taxon>Sphaeropleales</taxon>
        <taxon>Scenedesmaceae</taxon>
        <taxon>Tetradesmus</taxon>
    </lineage>
</organism>
<dbReference type="PANTHER" id="PTHR22603">
    <property type="entry name" value="CHOLINE/ETHANOALAMINE KINASE"/>
    <property type="match status" value="1"/>
</dbReference>
<evidence type="ECO:0000256" key="2">
    <source>
        <dbReference type="ARBA" id="ARBA00038211"/>
    </source>
</evidence>
<evidence type="ECO:0000313" key="5">
    <source>
        <dbReference type="Proteomes" id="UP000256970"/>
    </source>
</evidence>
<comment type="pathway">
    <text evidence="1">Phospholipid metabolism; phosphatidylethanolamine biosynthesis; phosphatidylethanolamine from ethanolamine: step 1/3.</text>
</comment>
<evidence type="ECO:0000256" key="3">
    <source>
        <dbReference type="ARBA" id="ARBA00038874"/>
    </source>
</evidence>
<dbReference type="GO" id="GO:0005737">
    <property type="term" value="C:cytoplasm"/>
    <property type="evidence" value="ECO:0007669"/>
    <property type="project" value="TreeGrafter"/>
</dbReference>
<sequence length="417" mass="45320">MAVVTPPAPAVAAPQQLVVLDDEAVTLKSGNSTAHKQMLAVCQKALAGWEHVSAADVEFSTVSAGITNVNAKLAPRPELGLAPVMFKVFGEKTEQIIDRSAERVIVVALGDQGFGPQVLALFANGRIEQWLNCCSITPQDMCSARMVPRIARQLRRFHGIQVDLPRQPHAPWGVINEWMDKAQQLQFTDPVKQAAYEQIDFAALAAEVRETQAVCALTQSPVVFGHCDLLSGNILILQQPGFDPSAPDLDGPLIFIDYEYGGYTFRGFDVGNHFTEYAGFEGDYTRYPSKQQQELFFRHYLAQEQQEVAAATAAAAGATLDPAAAAAAAAAELPPVDPEVLDRLSAEANVWALAAHIYWGVWAIIQACNSPIDFDYMQFSRVRLGEFRRRKEEFLAEARRVFGGADGDAAAAAAADS</sequence>
<dbReference type="GO" id="GO:0006646">
    <property type="term" value="P:phosphatidylethanolamine biosynthetic process"/>
    <property type="evidence" value="ECO:0007669"/>
    <property type="project" value="TreeGrafter"/>
</dbReference>
<accession>A0A383VZD5</accession>
<dbReference type="Gene3D" id="3.30.200.20">
    <property type="entry name" value="Phosphorylase Kinase, domain 1"/>
    <property type="match status" value="1"/>
</dbReference>